<dbReference type="PANTHER" id="PTHR31650:SF1">
    <property type="entry name" value="WAX ESTER SYNTHASE_DIACYLGLYCEROL ACYLTRANSFERASE 4-RELATED"/>
    <property type="match status" value="1"/>
</dbReference>
<dbReference type="PANTHER" id="PTHR31650">
    <property type="entry name" value="O-ACYLTRANSFERASE (WSD1-LIKE) FAMILY PROTEIN"/>
    <property type="match status" value="1"/>
</dbReference>
<comment type="caution">
    <text evidence="10">The sequence shown here is derived from an EMBL/GenBank/DDBJ whole genome shotgun (WGS) entry which is preliminary data.</text>
</comment>
<accession>A0ABT0PLX7</accession>
<comment type="similarity">
    <text evidence="3">Belongs to the long-chain O-acyltransferase family.</text>
</comment>
<gene>
    <name evidence="10" type="ORF">M3P05_17575</name>
</gene>
<organism evidence="10 11">
    <name type="scientific">Parendozoicomonas callyspongiae</name>
    <dbReference type="NCBI Taxonomy" id="2942213"/>
    <lineage>
        <taxon>Bacteria</taxon>
        <taxon>Pseudomonadati</taxon>
        <taxon>Pseudomonadota</taxon>
        <taxon>Gammaproteobacteria</taxon>
        <taxon>Oceanospirillales</taxon>
        <taxon>Endozoicomonadaceae</taxon>
        <taxon>Parendozoicomonas</taxon>
    </lineage>
</organism>
<evidence type="ECO:0000256" key="2">
    <source>
        <dbReference type="ARBA" id="ARBA00005189"/>
    </source>
</evidence>
<evidence type="ECO:0000256" key="1">
    <source>
        <dbReference type="ARBA" id="ARBA00004771"/>
    </source>
</evidence>
<evidence type="ECO:0000256" key="7">
    <source>
        <dbReference type="ARBA" id="ARBA00023315"/>
    </source>
</evidence>
<dbReference type="Pfam" id="PF03007">
    <property type="entry name" value="WS_DGAT_cat"/>
    <property type="match status" value="1"/>
</dbReference>
<keyword evidence="7" id="KW-0012">Acyltransferase</keyword>
<comment type="pathway">
    <text evidence="2">Lipid metabolism.</text>
</comment>
<comment type="pathway">
    <text evidence="1">Glycerolipid metabolism; triacylglycerol biosynthesis.</text>
</comment>
<evidence type="ECO:0000256" key="6">
    <source>
        <dbReference type="ARBA" id="ARBA00022798"/>
    </source>
</evidence>
<evidence type="ECO:0000256" key="3">
    <source>
        <dbReference type="ARBA" id="ARBA00009587"/>
    </source>
</evidence>
<feature type="domain" description="O-acyltransferase WSD1-like N-terminal" evidence="9">
    <location>
        <begin position="4"/>
        <end position="149"/>
    </location>
</feature>
<evidence type="ECO:0000259" key="9">
    <source>
        <dbReference type="Pfam" id="PF03007"/>
    </source>
</evidence>
<dbReference type="Proteomes" id="UP001203338">
    <property type="component" value="Unassembled WGS sequence"/>
</dbReference>
<dbReference type="RefSeq" id="WP_249701376.1">
    <property type="nucleotide sequence ID" value="NZ_JAMFLX010000031.1"/>
</dbReference>
<keyword evidence="11" id="KW-1185">Reference proteome</keyword>
<evidence type="ECO:0000313" key="11">
    <source>
        <dbReference type="Proteomes" id="UP001203338"/>
    </source>
</evidence>
<keyword evidence="6" id="KW-0319">Glycerol metabolism</keyword>
<name>A0ABT0PLX7_9GAMM</name>
<evidence type="ECO:0000313" key="10">
    <source>
        <dbReference type="EMBL" id="MCL6271732.1"/>
    </source>
</evidence>
<sequence>MDNVEGVSPGGVALVLKVHHALLDGATGAHLLSILHDLRPEGSHPVEVGQWVVDRVPTQFELLGRAGVNGVRSLWERGRVVARYTLPVSRGLFKRAVKGCNGCALMHAPKTRFNGKVSPHRVFEAVGFDLKTLNKIRDAFPEVTVNDVIVSVVSGALRRYLIHKDELPEQSLTAMLPVNIDPALSGAQGNNLSLMVPKIHAELAHPVDRLKAVQEAVAEAKHRNLFITREQD</sequence>
<reference evidence="10 11" key="1">
    <citation type="submission" date="2022-05" db="EMBL/GenBank/DDBJ databases">
        <authorList>
            <person name="Park J.-S."/>
        </authorList>
    </citation>
    <scope>NUCLEOTIDE SEQUENCE [LARGE SCALE GENOMIC DNA]</scope>
    <source>
        <strain evidence="10 11">2012CJ34-2</strain>
    </source>
</reference>
<dbReference type="EMBL" id="JAMFLX010000031">
    <property type="protein sequence ID" value="MCL6271732.1"/>
    <property type="molecule type" value="Genomic_DNA"/>
</dbReference>
<dbReference type="InterPro" id="IPR004255">
    <property type="entry name" value="O-acyltransferase_WSD1_N"/>
</dbReference>
<comment type="catalytic activity">
    <reaction evidence="8">
        <text>an acyl-CoA + a 1,2-diacyl-sn-glycerol = a triacyl-sn-glycerol + CoA</text>
        <dbReference type="Rhea" id="RHEA:10868"/>
        <dbReference type="ChEBI" id="CHEBI:17815"/>
        <dbReference type="ChEBI" id="CHEBI:57287"/>
        <dbReference type="ChEBI" id="CHEBI:58342"/>
        <dbReference type="ChEBI" id="CHEBI:64615"/>
        <dbReference type="EC" id="2.3.1.20"/>
    </reaction>
</comment>
<evidence type="ECO:0000256" key="8">
    <source>
        <dbReference type="ARBA" id="ARBA00048109"/>
    </source>
</evidence>
<dbReference type="InterPro" id="IPR045034">
    <property type="entry name" value="O-acyltransferase_WSD1-like"/>
</dbReference>
<dbReference type="EC" id="2.3.1.20" evidence="4"/>
<keyword evidence="5" id="KW-0808">Transferase</keyword>
<evidence type="ECO:0000256" key="4">
    <source>
        <dbReference type="ARBA" id="ARBA00013244"/>
    </source>
</evidence>
<evidence type="ECO:0000256" key="5">
    <source>
        <dbReference type="ARBA" id="ARBA00022679"/>
    </source>
</evidence>
<proteinExistence type="inferred from homology"/>
<protein>
    <recommendedName>
        <fullName evidence="4">diacylglycerol O-acyltransferase</fullName>
        <ecNumber evidence="4">2.3.1.20</ecNumber>
    </recommendedName>
</protein>